<feature type="domain" description="Histidine kinase/HSP90-like ATPase" evidence="1">
    <location>
        <begin position="53"/>
        <end position="137"/>
    </location>
</feature>
<evidence type="ECO:0000259" key="1">
    <source>
        <dbReference type="Pfam" id="PF02518"/>
    </source>
</evidence>
<keyword evidence="2" id="KW-0418">Kinase</keyword>
<protein>
    <submittedName>
        <fullName evidence="2">Anti-sigma regulatory factor (Ser/Thr protein kinase)</fullName>
    </submittedName>
</protein>
<dbReference type="RefSeq" id="WP_090246342.1">
    <property type="nucleotide sequence ID" value="NZ_FNOU01000019.1"/>
</dbReference>
<sequence length="138" mass="15060">MSYNLEFDVERGDFDKAGEASRKIKKSLMQIGVNNKIIRRIAIAGYEGEMNLAIHSDGGCIKLMVESNCVTLALEDVGPGIPNLDLAMTEGWSTATDSVREMGFGAGMGLPNMEKNADTFHIESKVGEGTKIRMKFNL</sequence>
<dbReference type="GO" id="GO:0016301">
    <property type="term" value="F:kinase activity"/>
    <property type="evidence" value="ECO:0007669"/>
    <property type="project" value="UniProtKB-KW"/>
</dbReference>
<dbReference type="Gene3D" id="3.30.565.10">
    <property type="entry name" value="Histidine kinase-like ATPase, C-terminal domain"/>
    <property type="match status" value="1"/>
</dbReference>
<dbReference type="EMBL" id="FNOU01000019">
    <property type="protein sequence ID" value="SDY19308.1"/>
    <property type="molecule type" value="Genomic_DNA"/>
</dbReference>
<dbReference type="SUPFAM" id="SSF55874">
    <property type="entry name" value="ATPase domain of HSP90 chaperone/DNA topoisomerase II/histidine kinase"/>
    <property type="match status" value="1"/>
</dbReference>
<dbReference type="InterPro" id="IPR003594">
    <property type="entry name" value="HATPase_dom"/>
</dbReference>
<dbReference type="InterPro" id="IPR036890">
    <property type="entry name" value="HATPase_C_sf"/>
</dbReference>
<proteinExistence type="predicted"/>
<evidence type="ECO:0000313" key="3">
    <source>
        <dbReference type="Proteomes" id="UP000199652"/>
    </source>
</evidence>
<gene>
    <name evidence="2" type="ORF">SAMN04488579_11948</name>
</gene>
<dbReference type="AlphaFoldDB" id="A0A1H3HWU1"/>
<reference evidence="3" key="1">
    <citation type="submission" date="2016-10" db="EMBL/GenBank/DDBJ databases">
        <authorList>
            <person name="Varghese N."/>
            <person name="Submissions S."/>
        </authorList>
    </citation>
    <scope>NUCLEOTIDE SEQUENCE [LARGE SCALE GENOMIC DNA]</scope>
    <source>
        <strain evidence="3">VPI 5359</strain>
    </source>
</reference>
<dbReference type="Proteomes" id="UP000199652">
    <property type="component" value="Unassembled WGS sequence"/>
</dbReference>
<dbReference type="OrthoDB" id="9797578at2"/>
<dbReference type="Pfam" id="PF02518">
    <property type="entry name" value="HATPase_c"/>
    <property type="match status" value="1"/>
</dbReference>
<keyword evidence="3" id="KW-1185">Reference proteome</keyword>
<evidence type="ECO:0000313" key="2">
    <source>
        <dbReference type="EMBL" id="SDY19308.1"/>
    </source>
</evidence>
<name>A0A1H3HWU1_EUBBA</name>
<keyword evidence="2" id="KW-0808">Transferase</keyword>
<organism evidence="2 3">
    <name type="scientific">Eubacterium barkeri</name>
    <name type="common">Clostridium barkeri</name>
    <dbReference type="NCBI Taxonomy" id="1528"/>
    <lineage>
        <taxon>Bacteria</taxon>
        <taxon>Bacillati</taxon>
        <taxon>Bacillota</taxon>
        <taxon>Clostridia</taxon>
        <taxon>Eubacteriales</taxon>
        <taxon>Eubacteriaceae</taxon>
        <taxon>Eubacterium</taxon>
    </lineage>
</organism>
<dbReference type="STRING" id="1528.SAMN04488579_11948"/>
<accession>A0A1H3HWU1</accession>